<dbReference type="eggNOG" id="ENOG502SFV1">
    <property type="taxonomic scope" value="Eukaryota"/>
</dbReference>
<reference evidence="4" key="1">
    <citation type="journal article" date="2010" name="Nat. Biotechnol.">
        <title>Draft genome sequence of the oilseed species Ricinus communis.</title>
        <authorList>
            <person name="Chan A.P."/>
            <person name="Crabtree J."/>
            <person name="Zhao Q."/>
            <person name="Lorenzi H."/>
            <person name="Orvis J."/>
            <person name="Puiu D."/>
            <person name="Melake-Berhan A."/>
            <person name="Jones K.M."/>
            <person name="Redman J."/>
            <person name="Chen G."/>
            <person name="Cahoon E.B."/>
            <person name="Gedil M."/>
            <person name="Stanke M."/>
            <person name="Haas B.J."/>
            <person name="Wortman J.R."/>
            <person name="Fraser-Liggett C.M."/>
            <person name="Ravel J."/>
            <person name="Rabinowicz P.D."/>
        </authorList>
    </citation>
    <scope>NUCLEOTIDE SEQUENCE [LARGE SCALE GENOMIC DNA]</scope>
    <source>
        <strain evidence="4">cv. Hale</strain>
    </source>
</reference>
<dbReference type="STRING" id="3988.B9T3N4"/>
<dbReference type="EMBL" id="EQ974427">
    <property type="protein sequence ID" value="EEF29531.1"/>
    <property type="molecule type" value="Genomic_DNA"/>
</dbReference>
<sequence>MSERLNLKTWEWQTLPDMQNQRAFATGAAHRNKFYVVGGSTIATLKHSAEIYDPKTNSWKFVNSFVPKEADGYAVASFNGQLLILTWSDRLGMKLWLWIEMASPNSFGNRPRLISCFPCKQIEMMTLRQNGANMVRVGRELWIVVGKNDRIFQVDGRCAWPVFPAPFFRPSDEHKVQHKEEIYALSFSRGLRVTWRKIPVYYI</sequence>
<organism evidence="3 4">
    <name type="scientific">Ricinus communis</name>
    <name type="common">Castor bean</name>
    <dbReference type="NCBI Taxonomy" id="3988"/>
    <lineage>
        <taxon>Eukaryota</taxon>
        <taxon>Viridiplantae</taxon>
        <taxon>Streptophyta</taxon>
        <taxon>Embryophyta</taxon>
        <taxon>Tracheophyta</taxon>
        <taxon>Spermatophyta</taxon>
        <taxon>Magnoliopsida</taxon>
        <taxon>eudicotyledons</taxon>
        <taxon>Gunneridae</taxon>
        <taxon>Pentapetalae</taxon>
        <taxon>rosids</taxon>
        <taxon>fabids</taxon>
        <taxon>Malpighiales</taxon>
        <taxon>Euphorbiaceae</taxon>
        <taxon>Acalyphoideae</taxon>
        <taxon>Acalypheae</taxon>
        <taxon>Ricinus</taxon>
    </lineage>
</organism>
<accession>B9T3N4</accession>
<proteinExistence type="predicted"/>
<keyword evidence="1" id="KW-0880">Kelch repeat</keyword>
<dbReference type="PANTHER" id="PTHR46344:SF19">
    <property type="entry name" value="F-BOX DOMAIN-CONTAINING PROTEIN"/>
    <property type="match status" value="1"/>
</dbReference>
<evidence type="ECO:0000256" key="1">
    <source>
        <dbReference type="ARBA" id="ARBA00022441"/>
    </source>
</evidence>
<dbReference type="AlphaFoldDB" id="B9T3N4"/>
<dbReference type="InterPro" id="IPR015915">
    <property type="entry name" value="Kelch-typ_b-propeller"/>
</dbReference>
<keyword evidence="2" id="KW-0677">Repeat</keyword>
<dbReference type="Pfam" id="PF01344">
    <property type="entry name" value="Kelch_1"/>
    <property type="match status" value="1"/>
</dbReference>
<name>B9T3N4_RICCO</name>
<dbReference type="SUPFAM" id="SSF117281">
    <property type="entry name" value="Kelch motif"/>
    <property type="match status" value="1"/>
</dbReference>
<dbReference type="InParanoid" id="B9T3N4"/>
<dbReference type="InterPro" id="IPR006652">
    <property type="entry name" value="Kelch_1"/>
</dbReference>
<dbReference type="Gene3D" id="2.120.10.80">
    <property type="entry name" value="Kelch-type beta propeller"/>
    <property type="match status" value="1"/>
</dbReference>
<evidence type="ECO:0000256" key="2">
    <source>
        <dbReference type="ARBA" id="ARBA00022737"/>
    </source>
</evidence>
<evidence type="ECO:0000313" key="3">
    <source>
        <dbReference type="EMBL" id="EEF29531.1"/>
    </source>
</evidence>
<dbReference type="PANTHER" id="PTHR46344">
    <property type="entry name" value="OS02G0202900 PROTEIN"/>
    <property type="match status" value="1"/>
</dbReference>
<protein>
    <submittedName>
        <fullName evidence="3">Uncharacterized protein</fullName>
    </submittedName>
</protein>
<dbReference type="Proteomes" id="UP000008311">
    <property type="component" value="Unassembled WGS sequence"/>
</dbReference>
<keyword evidence="4" id="KW-1185">Reference proteome</keyword>
<gene>
    <name evidence="3" type="ORF">RCOM_1166030</name>
</gene>
<evidence type="ECO:0000313" key="4">
    <source>
        <dbReference type="Proteomes" id="UP000008311"/>
    </source>
</evidence>